<feature type="compositionally biased region" description="Basic residues" evidence="1">
    <location>
        <begin position="1"/>
        <end position="10"/>
    </location>
</feature>
<dbReference type="EMBL" id="VSWD01000002">
    <property type="protein sequence ID" value="KAK3107028.1"/>
    <property type="molecule type" value="Genomic_DNA"/>
</dbReference>
<proteinExistence type="predicted"/>
<dbReference type="AlphaFoldDB" id="A0AA89CD56"/>
<reference evidence="2" key="1">
    <citation type="submission" date="2019-08" db="EMBL/GenBank/DDBJ databases">
        <title>The improved chromosome-level genome for the pearl oyster Pinctada fucata martensii using PacBio sequencing and Hi-C.</title>
        <authorList>
            <person name="Zheng Z."/>
        </authorList>
    </citation>
    <scope>NUCLEOTIDE SEQUENCE</scope>
    <source>
        <strain evidence="2">ZZ-2019</strain>
        <tissue evidence="2">Adductor muscle</tissue>
    </source>
</reference>
<organism evidence="2 3">
    <name type="scientific">Pinctada imbricata</name>
    <name type="common">Atlantic pearl-oyster</name>
    <name type="synonym">Pinctada martensii</name>
    <dbReference type="NCBI Taxonomy" id="66713"/>
    <lineage>
        <taxon>Eukaryota</taxon>
        <taxon>Metazoa</taxon>
        <taxon>Spiralia</taxon>
        <taxon>Lophotrochozoa</taxon>
        <taxon>Mollusca</taxon>
        <taxon>Bivalvia</taxon>
        <taxon>Autobranchia</taxon>
        <taxon>Pteriomorphia</taxon>
        <taxon>Pterioida</taxon>
        <taxon>Pterioidea</taxon>
        <taxon>Pteriidae</taxon>
        <taxon>Pinctada</taxon>
    </lineage>
</organism>
<sequence length="318" mass="37239">MDISNSKRKISSSSDSETNSKQFKGFHVSTSTTYHACQSCGSRESRPSSPILVSDLEKSTRQWTQYHLDILRIYHRLRKSHLVDPVDFIQENMTHFLGYKGMKDYNDLKAKYISEQYNITQCMVDLMNMIEIDFNHFKYVTIESITKMKTDLKRWRRQMLDNNVSEELTDICLRTEVYGQSFAEQLEYMVTMMNMNGHVMEGMYQQLFMLYLQMFGLKVYGFTNIANGSMDIKLNNVMAMNTGIQTITSDPDLLIMDNKNLSSIEVTAVVEVRYISVWYSIFKEAIMTQQMCVFRDHWINGRLGWLCTHNPDNHTICY</sequence>
<accession>A0AA89CD56</accession>
<protein>
    <submittedName>
        <fullName evidence="2">Uncharacterized protein</fullName>
    </submittedName>
</protein>
<evidence type="ECO:0000256" key="1">
    <source>
        <dbReference type="SAM" id="MobiDB-lite"/>
    </source>
</evidence>
<evidence type="ECO:0000313" key="2">
    <source>
        <dbReference type="EMBL" id="KAK3107028.1"/>
    </source>
</evidence>
<evidence type="ECO:0000313" key="3">
    <source>
        <dbReference type="Proteomes" id="UP001186944"/>
    </source>
</evidence>
<name>A0AA89CD56_PINIB</name>
<keyword evidence="3" id="KW-1185">Reference proteome</keyword>
<feature type="region of interest" description="Disordered" evidence="1">
    <location>
        <begin position="1"/>
        <end position="22"/>
    </location>
</feature>
<gene>
    <name evidence="2" type="ORF">FSP39_005525</name>
</gene>
<comment type="caution">
    <text evidence="2">The sequence shown here is derived from an EMBL/GenBank/DDBJ whole genome shotgun (WGS) entry which is preliminary data.</text>
</comment>
<dbReference type="Proteomes" id="UP001186944">
    <property type="component" value="Unassembled WGS sequence"/>
</dbReference>